<dbReference type="EMBL" id="AYRZ02000006">
    <property type="protein sequence ID" value="PHT79588.1"/>
    <property type="molecule type" value="Genomic_DNA"/>
</dbReference>
<keyword evidence="4" id="KW-1185">Reference proteome</keyword>
<dbReference type="InterPro" id="IPR004274">
    <property type="entry name" value="FCP1_dom"/>
</dbReference>
<dbReference type="InterPro" id="IPR036412">
    <property type="entry name" value="HAD-like_sf"/>
</dbReference>
<proteinExistence type="predicted"/>
<dbReference type="SMR" id="A0A1U8F9C3"/>
<dbReference type="Proteomes" id="UP000222542">
    <property type="component" value="Unassembled WGS sequence"/>
</dbReference>
<evidence type="ECO:0000256" key="1">
    <source>
        <dbReference type="SAM" id="MobiDB-lite"/>
    </source>
</evidence>
<feature type="domain" description="FCP1 homology" evidence="2">
    <location>
        <begin position="544"/>
        <end position="728"/>
    </location>
</feature>
<dbReference type="Gramene" id="PHT79588">
    <property type="protein sequence ID" value="PHT79588"/>
    <property type="gene ID" value="T459_17640"/>
</dbReference>
<dbReference type="Pfam" id="PF03031">
    <property type="entry name" value="NIF"/>
    <property type="match status" value="1"/>
</dbReference>
<dbReference type="SUPFAM" id="SSF56784">
    <property type="entry name" value="HAD-like"/>
    <property type="match status" value="1"/>
</dbReference>
<protein>
    <recommendedName>
        <fullName evidence="2">FCP1 homology domain-containing protein</fullName>
    </recommendedName>
</protein>
<dbReference type="SMART" id="SM00577">
    <property type="entry name" value="CPDc"/>
    <property type="match status" value="1"/>
</dbReference>
<evidence type="ECO:0000313" key="4">
    <source>
        <dbReference type="Proteomes" id="UP000222542"/>
    </source>
</evidence>
<dbReference type="KEGG" id="cann:107855420"/>
<dbReference type="Gene3D" id="3.40.50.1000">
    <property type="entry name" value="HAD superfamily/HAD-like"/>
    <property type="match status" value="1"/>
</dbReference>
<feature type="region of interest" description="Disordered" evidence="1">
    <location>
        <begin position="337"/>
        <end position="374"/>
    </location>
</feature>
<dbReference type="GO" id="GO:0005744">
    <property type="term" value="C:TIM23 mitochondrial import inner membrane translocase complex"/>
    <property type="evidence" value="ECO:0000318"/>
    <property type="project" value="GO_Central"/>
</dbReference>
<feature type="compositionally biased region" description="Polar residues" evidence="1">
    <location>
        <begin position="356"/>
        <end position="374"/>
    </location>
</feature>
<dbReference type="InterPro" id="IPR050365">
    <property type="entry name" value="TIM50"/>
</dbReference>
<evidence type="ECO:0000259" key="2">
    <source>
        <dbReference type="PROSITE" id="PS50969"/>
    </source>
</evidence>
<feature type="region of interest" description="Disordered" evidence="1">
    <location>
        <begin position="279"/>
        <end position="302"/>
    </location>
</feature>
<sequence length="783" mass="88059">MNQVHSSRIVVQALPAPGTPDYWDPKKSKRGFYPKKLNSKAICSRGPYRMNQMHSSRIVVQALPAPGTPDYWDPKKSKRGTYPKKLNSKGICSRGHCNNDVDDVIPQQSKRIRNKQNRRIDAVCFDNIDHVVGAPCRITSQEKNSHTWSSDNIVSNTQVRSCIADLSAWKVKRKRSIVNSRSNSFENNVITWESESAASVLGKNNMDKGRISEMGVNTCYEGDLVMRSIDIGICPPQNTCDGVEETSRNNPSQSSGTDRHLETCSDRCSDISKDHVLVTSESKSVSEVENRNEPAANVDNSMTTESGDFVEVNNAAIELRGFQIYPRLEVLITYSRKRRKNSSASANNLPSIMKDATSSLPITENRTTTPSSDHCQVSISYFDSLPEEVNDGGGTLLMGRQQMLLEKAGVDSPSSETWNKKEAAQVDNHKETVNSSMASVNYESPIDSKAENYEQERRTETDTVVNMPYDIEFAKESSHYATPCDLRASNDIHSIVTTIEPLNGEGLSTAEDSPSQSRTIGFEGGRIQITNVGVIPPLGRAFNTRSSKKLLVLDINGLLLDILPLYYVPYRLKPDIIISGKAVFRRPFHDDFLQFCFERFNVGVWSSRIKRNMELVLDFLLGDAKHKLLFCWDQSHCTDTGYPVVGKNRSKPIILKNLKKLWDKSESDLPWERGEYDESNTLLLDDSPHKALCNPPNTAIFPNSYHFRDKNDDSLGPGGDLRVYLEGLSMAENVQKYVESNPFGQRPITEKNASWRYYRKVIAAANYLQERAANKYSTYNCRY</sequence>
<feature type="region of interest" description="Disordered" evidence="1">
    <location>
        <begin position="242"/>
        <end position="263"/>
    </location>
</feature>
<dbReference type="OMA" id="HCQVSIS"/>
<dbReference type="PROSITE" id="PS50969">
    <property type="entry name" value="FCP1"/>
    <property type="match status" value="1"/>
</dbReference>
<name>A0A1U8F9C3_CAPAN</name>
<dbReference type="AlphaFoldDB" id="A0A1U8F9C3"/>
<gene>
    <name evidence="3" type="ORF">T459_17640</name>
</gene>
<comment type="caution">
    <text evidence="3">The sequence shown here is derived from an EMBL/GenBank/DDBJ whole genome shotgun (WGS) entry which is preliminary data.</text>
</comment>
<dbReference type="PANTHER" id="PTHR12210">
    <property type="entry name" value="DULLARD PROTEIN PHOSPHATASE"/>
    <property type="match status" value="1"/>
</dbReference>
<reference evidence="3 4" key="1">
    <citation type="journal article" date="2014" name="Nat. Genet.">
        <title>Genome sequence of the hot pepper provides insights into the evolution of pungency in Capsicum species.</title>
        <authorList>
            <person name="Kim S."/>
            <person name="Park M."/>
            <person name="Yeom S.I."/>
            <person name="Kim Y.M."/>
            <person name="Lee J.M."/>
            <person name="Lee H.A."/>
            <person name="Seo E."/>
            <person name="Choi J."/>
            <person name="Cheong K."/>
            <person name="Kim K.T."/>
            <person name="Jung K."/>
            <person name="Lee G.W."/>
            <person name="Oh S.K."/>
            <person name="Bae C."/>
            <person name="Kim S.B."/>
            <person name="Lee H.Y."/>
            <person name="Kim S.Y."/>
            <person name="Kim M.S."/>
            <person name="Kang B.C."/>
            <person name="Jo Y.D."/>
            <person name="Yang H.B."/>
            <person name="Jeong H.J."/>
            <person name="Kang W.H."/>
            <person name="Kwon J.K."/>
            <person name="Shin C."/>
            <person name="Lim J.Y."/>
            <person name="Park J.H."/>
            <person name="Huh J.H."/>
            <person name="Kim J.S."/>
            <person name="Kim B.D."/>
            <person name="Cohen O."/>
            <person name="Paran I."/>
            <person name="Suh M.C."/>
            <person name="Lee S.B."/>
            <person name="Kim Y.K."/>
            <person name="Shin Y."/>
            <person name="Noh S.J."/>
            <person name="Park J."/>
            <person name="Seo Y.S."/>
            <person name="Kwon S.Y."/>
            <person name="Kim H.A."/>
            <person name="Park J.M."/>
            <person name="Kim H.J."/>
            <person name="Choi S.B."/>
            <person name="Bosland P.W."/>
            <person name="Reeves G."/>
            <person name="Jo S.H."/>
            <person name="Lee B.W."/>
            <person name="Cho H.T."/>
            <person name="Choi H.S."/>
            <person name="Lee M.S."/>
            <person name="Yu Y."/>
            <person name="Do Choi Y."/>
            <person name="Park B.S."/>
            <person name="van Deynze A."/>
            <person name="Ashrafi H."/>
            <person name="Hill T."/>
            <person name="Kim W.T."/>
            <person name="Pai H.S."/>
            <person name="Ahn H.K."/>
            <person name="Yeam I."/>
            <person name="Giovannoni J.J."/>
            <person name="Rose J.K."/>
            <person name="Sorensen I."/>
            <person name="Lee S.J."/>
            <person name="Kim R.W."/>
            <person name="Choi I.Y."/>
            <person name="Choi B.S."/>
            <person name="Lim J.S."/>
            <person name="Lee Y.H."/>
            <person name="Choi D."/>
        </authorList>
    </citation>
    <scope>NUCLEOTIDE SEQUENCE [LARGE SCALE GENOMIC DNA]</scope>
    <source>
        <strain evidence="4">cv. CM334</strain>
    </source>
</reference>
<organism evidence="3 4">
    <name type="scientific">Capsicum annuum</name>
    <name type="common">Capsicum pepper</name>
    <dbReference type="NCBI Taxonomy" id="4072"/>
    <lineage>
        <taxon>Eukaryota</taxon>
        <taxon>Viridiplantae</taxon>
        <taxon>Streptophyta</taxon>
        <taxon>Embryophyta</taxon>
        <taxon>Tracheophyta</taxon>
        <taxon>Spermatophyta</taxon>
        <taxon>Magnoliopsida</taxon>
        <taxon>eudicotyledons</taxon>
        <taxon>Gunneridae</taxon>
        <taxon>Pentapetalae</taxon>
        <taxon>asterids</taxon>
        <taxon>lamiids</taxon>
        <taxon>Solanales</taxon>
        <taxon>Solanaceae</taxon>
        <taxon>Solanoideae</taxon>
        <taxon>Capsiceae</taxon>
        <taxon>Capsicum</taxon>
    </lineage>
</organism>
<evidence type="ECO:0000313" key="3">
    <source>
        <dbReference type="EMBL" id="PHT79588.1"/>
    </source>
</evidence>
<dbReference type="OrthoDB" id="1711508at2759"/>
<dbReference type="InterPro" id="IPR023214">
    <property type="entry name" value="HAD_sf"/>
</dbReference>
<reference evidence="3 4" key="2">
    <citation type="journal article" date="2017" name="Genome Biol.">
        <title>New reference genome sequences of hot pepper reveal the massive evolution of plant disease-resistance genes by retroduplication.</title>
        <authorList>
            <person name="Kim S."/>
            <person name="Park J."/>
            <person name="Yeom S.I."/>
            <person name="Kim Y.M."/>
            <person name="Seo E."/>
            <person name="Kim K.T."/>
            <person name="Kim M.S."/>
            <person name="Lee J.M."/>
            <person name="Cheong K."/>
            <person name="Shin H.S."/>
            <person name="Kim S.B."/>
            <person name="Han K."/>
            <person name="Lee J."/>
            <person name="Park M."/>
            <person name="Lee H.A."/>
            <person name="Lee H.Y."/>
            <person name="Lee Y."/>
            <person name="Oh S."/>
            <person name="Lee J.H."/>
            <person name="Choi E."/>
            <person name="Choi E."/>
            <person name="Lee S.E."/>
            <person name="Jeon J."/>
            <person name="Kim H."/>
            <person name="Choi G."/>
            <person name="Song H."/>
            <person name="Lee J."/>
            <person name="Lee S.C."/>
            <person name="Kwon J.K."/>
            <person name="Lee H.Y."/>
            <person name="Koo N."/>
            <person name="Hong Y."/>
            <person name="Kim R.W."/>
            <person name="Kang W.H."/>
            <person name="Huh J.H."/>
            <person name="Kang B.C."/>
            <person name="Yang T.J."/>
            <person name="Lee Y.H."/>
            <person name="Bennetzen J.L."/>
            <person name="Choi D."/>
        </authorList>
    </citation>
    <scope>NUCLEOTIDE SEQUENCE [LARGE SCALE GENOMIC DNA]</scope>
    <source>
        <strain evidence="4">cv. CM334</strain>
    </source>
</reference>
<accession>A0A1U8F9C3</accession>
<dbReference type="GO" id="GO:0030150">
    <property type="term" value="P:protein import into mitochondrial matrix"/>
    <property type="evidence" value="ECO:0000318"/>
    <property type="project" value="GO_Central"/>
</dbReference>